<accession>A0A380WAN2</accession>
<evidence type="ECO:0000313" key="2">
    <source>
        <dbReference type="EMBL" id="SUU86001.1"/>
    </source>
</evidence>
<feature type="signal peptide" evidence="1">
    <location>
        <begin position="1"/>
        <end position="19"/>
    </location>
</feature>
<evidence type="ECO:0000313" key="3">
    <source>
        <dbReference type="Proteomes" id="UP000254343"/>
    </source>
</evidence>
<feature type="chain" id="PRO_5016632703" evidence="1">
    <location>
        <begin position="20"/>
        <end position="167"/>
    </location>
</feature>
<keyword evidence="1" id="KW-0732">Signal</keyword>
<protein>
    <submittedName>
        <fullName evidence="2">Uncharacterized protein</fullName>
    </submittedName>
</protein>
<evidence type="ECO:0000256" key="1">
    <source>
        <dbReference type="SAM" id="SignalP"/>
    </source>
</evidence>
<organism evidence="2 3">
    <name type="scientific">Afipia felis</name>
    <name type="common">Cat scratch disease bacillus</name>
    <dbReference type="NCBI Taxonomy" id="1035"/>
    <lineage>
        <taxon>Bacteria</taxon>
        <taxon>Pseudomonadati</taxon>
        <taxon>Pseudomonadota</taxon>
        <taxon>Alphaproteobacteria</taxon>
        <taxon>Hyphomicrobiales</taxon>
        <taxon>Nitrobacteraceae</taxon>
        <taxon>Afipia</taxon>
    </lineage>
</organism>
<gene>
    <name evidence="2" type="ORF">NCTC12722_03219</name>
</gene>
<dbReference type="AlphaFoldDB" id="A0A380WAN2"/>
<reference evidence="2 3" key="1">
    <citation type="submission" date="2018-06" db="EMBL/GenBank/DDBJ databases">
        <authorList>
            <consortium name="Pathogen Informatics"/>
            <person name="Doyle S."/>
        </authorList>
    </citation>
    <scope>NUCLEOTIDE SEQUENCE [LARGE SCALE GENOMIC DNA]</scope>
    <source>
        <strain evidence="2 3">NCTC12722</strain>
    </source>
</reference>
<dbReference type="EMBL" id="UIGB01000001">
    <property type="protein sequence ID" value="SUU86001.1"/>
    <property type="molecule type" value="Genomic_DNA"/>
</dbReference>
<dbReference type="OrthoDB" id="8611435at2"/>
<sequence>MKPARIVIGFLFLSTSAYAAESLYTRTSGPECRDSGSKEEFNAWQCPGPGGYSAGFSDEGNLVAFKIFRTGQRDDEPVLIWRGADDVFGDKLEWRLSGGKPIAAILRAWRVDTDQDGHDHVTQELLVVSLRGQRPCKVGAVSVHEPHANRRARALADSIAPCQADGK</sequence>
<dbReference type="Proteomes" id="UP000254343">
    <property type="component" value="Unassembled WGS sequence"/>
</dbReference>
<name>A0A380WAN2_AFIFE</name>
<proteinExistence type="predicted"/>